<gene>
    <name evidence="4" type="ORF">EJ05DRAFT_477286</name>
</gene>
<evidence type="ECO:0000313" key="4">
    <source>
        <dbReference type="EMBL" id="KAF2757062.1"/>
    </source>
</evidence>
<evidence type="ECO:0000313" key="5">
    <source>
        <dbReference type="Proteomes" id="UP000799437"/>
    </source>
</evidence>
<name>A0A6A6W2I6_9PEZI</name>
<evidence type="ECO:0000256" key="3">
    <source>
        <dbReference type="SAM" id="SignalP"/>
    </source>
</evidence>
<keyword evidence="5" id="KW-1185">Reference proteome</keyword>
<keyword evidence="2" id="KW-1133">Transmembrane helix</keyword>
<keyword evidence="3" id="KW-0732">Signal</keyword>
<reference evidence="4" key="1">
    <citation type="journal article" date="2020" name="Stud. Mycol.">
        <title>101 Dothideomycetes genomes: a test case for predicting lifestyles and emergence of pathogens.</title>
        <authorList>
            <person name="Haridas S."/>
            <person name="Albert R."/>
            <person name="Binder M."/>
            <person name="Bloem J."/>
            <person name="Labutti K."/>
            <person name="Salamov A."/>
            <person name="Andreopoulos B."/>
            <person name="Baker S."/>
            <person name="Barry K."/>
            <person name="Bills G."/>
            <person name="Bluhm B."/>
            <person name="Cannon C."/>
            <person name="Castanera R."/>
            <person name="Culley D."/>
            <person name="Daum C."/>
            <person name="Ezra D."/>
            <person name="Gonzalez J."/>
            <person name="Henrissat B."/>
            <person name="Kuo A."/>
            <person name="Liang C."/>
            <person name="Lipzen A."/>
            <person name="Lutzoni F."/>
            <person name="Magnuson J."/>
            <person name="Mondo S."/>
            <person name="Nolan M."/>
            <person name="Ohm R."/>
            <person name="Pangilinan J."/>
            <person name="Park H.-J."/>
            <person name="Ramirez L."/>
            <person name="Alfaro M."/>
            <person name="Sun H."/>
            <person name="Tritt A."/>
            <person name="Yoshinaga Y."/>
            <person name="Zwiers L.-H."/>
            <person name="Turgeon B."/>
            <person name="Goodwin S."/>
            <person name="Spatafora J."/>
            <person name="Crous P."/>
            <person name="Grigoriev I."/>
        </authorList>
    </citation>
    <scope>NUCLEOTIDE SEQUENCE</scope>
    <source>
        <strain evidence="4">CBS 121739</strain>
    </source>
</reference>
<feature type="region of interest" description="Disordered" evidence="1">
    <location>
        <begin position="154"/>
        <end position="183"/>
    </location>
</feature>
<evidence type="ECO:0000256" key="1">
    <source>
        <dbReference type="SAM" id="MobiDB-lite"/>
    </source>
</evidence>
<accession>A0A6A6W2I6</accession>
<keyword evidence="2" id="KW-0472">Membrane</keyword>
<dbReference type="Proteomes" id="UP000799437">
    <property type="component" value="Unassembled WGS sequence"/>
</dbReference>
<dbReference type="OrthoDB" id="5338512at2759"/>
<feature type="compositionally biased region" description="Polar residues" evidence="1">
    <location>
        <begin position="293"/>
        <end position="303"/>
    </location>
</feature>
<sequence length="397" mass="42387">MPRSTFEKLSFICLISTVVPSTHALTTALNAARSINLLHRQDQQTCNGVANLEQCGNGLPSDFCCSKGSTCNKFSSGGATSVLCCPLGSQGCEAIQPITCDIQQQNATAFPGNQVHLSDLSIKLPTCGKACCPLGFECQDTVCIAMSSPNGTVSLTPSPTSGPSTTADSHPTAIPAESGSKKERNAFPGGAIAAGFFPGMILGVLLTLAMLWAIKRRRQSLSSARSNRNLGRVSRQISDPIYDSAHATRVDFIRRGTTSTKNSTGDTNTLLNGTSVSRPRNTILRTPKVRSLFTRSPKVQQDSPRPPPLVNFTSKPSRRSMKERSPLPRSGSLETIDVLMPAPSFLQVPGLSAPGDGRSITRDTTFTNMMEDAGWTRESQEGVRKLSNECIPQAGKI</sequence>
<dbReference type="AlphaFoldDB" id="A0A6A6W2I6"/>
<feature type="compositionally biased region" description="Polar residues" evidence="1">
    <location>
        <begin position="256"/>
        <end position="284"/>
    </location>
</feature>
<feature type="signal peptide" evidence="3">
    <location>
        <begin position="1"/>
        <end position="24"/>
    </location>
</feature>
<dbReference type="EMBL" id="ML996574">
    <property type="protein sequence ID" value="KAF2757062.1"/>
    <property type="molecule type" value="Genomic_DNA"/>
</dbReference>
<evidence type="ECO:0008006" key="6">
    <source>
        <dbReference type="Google" id="ProtNLM"/>
    </source>
</evidence>
<evidence type="ECO:0000256" key="2">
    <source>
        <dbReference type="SAM" id="Phobius"/>
    </source>
</evidence>
<dbReference type="GeneID" id="54485270"/>
<keyword evidence="2" id="KW-0812">Transmembrane</keyword>
<feature type="compositionally biased region" description="Low complexity" evidence="1">
    <location>
        <begin position="154"/>
        <end position="169"/>
    </location>
</feature>
<feature type="chain" id="PRO_5025622028" description="Mid2 domain-containing protein" evidence="3">
    <location>
        <begin position="25"/>
        <end position="397"/>
    </location>
</feature>
<feature type="region of interest" description="Disordered" evidence="1">
    <location>
        <begin position="255"/>
        <end position="331"/>
    </location>
</feature>
<proteinExistence type="predicted"/>
<feature type="transmembrane region" description="Helical" evidence="2">
    <location>
        <begin position="191"/>
        <end position="214"/>
    </location>
</feature>
<dbReference type="RefSeq" id="XP_033599513.1">
    <property type="nucleotide sequence ID" value="XM_033744216.1"/>
</dbReference>
<organism evidence="4 5">
    <name type="scientific">Pseudovirgaria hyperparasitica</name>
    <dbReference type="NCBI Taxonomy" id="470096"/>
    <lineage>
        <taxon>Eukaryota</taxon>
        <taxon>Fungi</taxon>
        <taxon>Dikarya</taxon>
        <taxon>Ascomycota</taxon>
        <taxon>Pezizomycotina</taxon>
        <taxon>Dothideomycetes</taxon>
        <taxon>Dothideomycetes incertae sedis</taxon>
        <taxon>Acrospermales</taxon>
        <taxon>Acrospermaceae</taxon>
        <taxon>Pseudovirgaria</taxon>
    </lineage>
</organism>
<protein>
    <recommendedName>
        <fullName evidence="6">Mid2 domain-containing protein</fullName>
    </recommendedName>
</protein>